<dbReference type="Proteomes" id="UP000185657">
    <property type="component" value="Unassembled WGS sequence"/>
</dbReference>
<name>A0A170AK64_9BURK</name>
<protein>
    <submittedName>
        <fullName evidence="4">Enoyl-CoA hydratase</fullName>
    </submittedName>
</protein>
<dbReference type="Gene3D" id="1.10.12.10">
    <property type="entry name" value="Lyase 2-enoyl-coa Hydratase, Chain A, domain 2"/>
    <property type="match status" value="1"/>
</dbReference>
<dbReference type="InterPro" id="IPR001753">
    <property type="entry name" value="Enoyl-CoA_hydra/iso"/>
</dbReference>
<evidence type="ECO:0000256" key="3">
    <source>
        <dbReference type="RuleBase" id="RU003707"/>
    </source>
</evidence>
<reference evidence="5 6" key="1">
    <citation type="submission" date="2016-02" db="EMBL/GenBank/DDBJ databases">
        <title>Draft genome sequence of Hydrogenophaga sp. LPB0072.</title>
        <authorList>
            <person name="Shin S.-K."/>
            <person name="Yi H."/>
        </authorList>
    </citation>
    <scope>NUCLEOTIDE SEQUENCE [LARGE SCALE GENOMIC DNA]</scope>
    <source>
        <strain evidence="5 6">LPB0072</strain>
    </source>
</reference>
<keyword evidence="6" id="KW-1185">Reference proteome</keyword>
<comment type="similarity">
    <text evidence="1 3">Belongs to the enoyl-CoA hydratase/isomerase family.</text>
</comment>
<dbReference type="OrthoDB" id="5291143at2"/>
<sequence length="267" mass="28796">MPSDLAFERIRLDVQDQVAILTLNNPCKRNAFDLLMREEIGLAMACVRQDLGIRALILTGADGHFCSGGDLRNMASVDLDNAGWHQRMQSLHHGLRDLLTLDRPVIAAVDGAAAGAGFSLALMADFVLATPRARFCMSFMKVGLVPDCAAFYTLPRIVGQQRARELMLSARDVGAAEALQLGLVLELHEPDGLMARARAMAGSLAQASPTAVSLIKRTLASPAQDLATLLEMEASGQALAAGTPYHHEAVQRFLNKEPALYQWPANP</sequence>
<evidence type="ECO:0000313" key="6">
    <source>
        <dbReference type="Proteomes" id="UP000185657"/>
    </source>
</evidence>
<dbReference type="SUPFAM" id="SSF52096">
    <property type="entry name" value="ClpP/crotonase"/>
    <property type="match status" value="1"/>
</dbReference>
<dbReference type="KEGG" id="hyl:LPB072_14610"/>
<reference evidence="4 7" key="2">
    <citation type="submission" date="2016-10" db="EMBL/GenBank/DDBJ databases">
        <title>Hydorgenophaga sp. LPB0072 isolated from gastropod.</title>
        <authorList>
            <person name="Kim E."/>
            <person name="Yi H."/>
        </authorList>
    </citation>
    <scope>NUCLEOTIDE SEQUENCE [LARGE SCALE GENOMIC DNA]</scope>
    <source>
        <strain evidence="4 7">LPB0072</strain>
    </source>
</reference>
<dbReference type="CDD" id="cd06558">
    <property type="entry name" value="crotonase-like"/>
    <property type="match status" value="1"/>
</dbReference>
<accession>A0A170AK64</accession>
<proteinExistence type="inferred from homology"/>
<dbReference type="STRING" id="1763535.LPB072_14610"/>
<dbReference type="GO" id="GO:0016829">
    <property type="term" value="F:lyase activity"/>
    <property type="evidence" value="ECO:0007669"/>
    <property type="project" value="UniProtKB-KW"/>
</dbReference>
<dbReference type="PANTHER" id="PTHR11941">
    <property type="entry name" value="ENOYL-COA HYDRATASE-RELATED"/>
    <property type="match status" value="1"/>
</dbReference>
<keyword evidence="2" id="KW-0456">Lyase</keyword>
<gene>
    <name evidence="4" type="ORF">LPB072_14610</name>
    <name evidence="5" type="ORF">LPB72_01205</name>
</gene>
<dbReference type="PANTHER" id="PTHR11941:SF133">
    <property type="entry name" value="1,2-EPOXYPHENYLACETYL-COA ISOMERASE"/>
    <property type="match status" value="1"/>
</dbReference>
<dbReference type="EMBL" id="CP017476">
    <property type="protein sequence ID" value="AOW13889.1"/>
    <property type="molecule type" value="Genomic_DNA"/>
</dbReference>
<organism evidence="4 7">
    <name type="scientific">Hydrogenophaga crassostreae</name>
    <dbReference type="NCBI Taxonomy" id="1763535"/>
    <lineage>
        <taxon>Bacteria</taxon>
        <taxon>Pseudomonadati</taxon>
        <taxon>Pseudomonadota</taxon>
        <taxon>Betaproteobacteria</taxon>
        <taxon>Burkholderiales</taxon>
        <taxon>Comamonadaceae</taxon>
        <taxon>Hydrogenophaga</taxon>
    </lineage>
</organism>
<dbReference type="InterPro" id="IPR018376">
    <property type="entry name" value="Enoyl-CoA_hyd/isom_CS"/>
</dbReference>
<dbReference type="InterPro" id="IPR029045">
    <property type="entry name" value="ClpP/crotonase-like_dom_sf"/>
</dbReference>
<evidence type="ECO:0000256" key="2">
    <source>
        <dbReference type="ARBA" id="ARBA00023239"/>
    </source>
</evidence>
<evidence type="ECO:0000313" key="4">
    <source>
        <dbReference type="EMBL" id="AOW13889.1"/>
    </source>
</evidence>
<dbReference type="GO" id="GO:0006635">
    <property type="term" value="P:fatty acid beta-oxidation"/>
    <property type="evidence" value="ECO:0007669"/>
    <property type="project" value="TreeGrafter"/>
</dbReference>
<dbReference type="AlphaFoldDB" id="A0A170AK64"/>
<evidence type="ECO:0000313" key="7">
    <source>
        <dbReference type="Proteomes" id="UP000185680"/>
    </source>
</evidence>
<dbReference type="Pfam" id="PF00378">
    <property type="entry name" value="ECH_1"/>
    <property type="match status" value="1"/>
</dbReference>
<dbReference type="Gene3D" id="3.90.226.10">
    <property type="entry name" value="2-enoyl-CoA Hydratase, Chain A, domain 1"/>
    <property type="match status" value="1"/>
</dbReference>
<dbReference type="EMBL" id="LVWD01000001">
    <property type="protein sequence ID" value="OAD44150.1"/>
    <property type="molecule type" value="Genomic_DNA"/>
</dbReference>
<dbReference type="InterPro" id="IPR014748">
    <property type="entry name" value="Enoyl-CoA_hydra_C"/>
</dbReference>
<dbReference type="Proteomes" id="UP000185680">
    <property type="component" value="Chromosome"/>
</dbReference>
<dbReference type="PROSITE" id="PS00166">
    <property type="entry name" value="ENOYL_COA_HYDRATASE"/>
    <property type="match status" value="1"/>
</dbReference>
<evidence type="ECO:0000256" key="1">
    <source>
        <dbReference type="ARBA" id="ARBA00005254"/>
    </source>
</evidence>
<evidence type="ECO:0000313" key="5">
    <source>
        <dbReference type="EMBL" id="OAD44150.1"/>
    </source>
</evidence>
<dbReference type="RefSeq" id="WP_066084402.1">
    <property type="nucleotide sequence ID" value="NZ_CP017476.1"/>
</dbReference>